<feature type="non-terminal residue" evidence="1">
    <location>
        <position position="1"/>
    </location>
</feature>
<evidence type="ECO:0000313" key="1">
    <source>
        <dbReference type="EMBL" id="KZP25140.1"/>
    </source>
</evidence>
<name>A0A166NLM4_9AGAM</name>
<dbReference type="AlphaFoldDB" id="A0A166NLM4"/>
<reference evidence="1 2" key="1">
    <citation type="journal article" date="2016" name="Mol. Biol. Evol.">
        <title>Comparative Genomics of Early-Diverging Mushroom-Forming Fungi Provides Insights into the Origins of Lignocellulose Decay Capabilities.</title>
        <authorList>
            <person name="Nagy L.G."/>
            <person name="Riley R."/>
            <person name="Tritt A."/>
            <person name="Adam C."/>
            <person name="Daum C."/>
            <person name="Floudas D."/>
            <person name="Sun H."/>
            <person name="Yadav J.S."/>
            <person name="Pangilinan J."/>
            <person name="Larsson K.H."/>
            <person name="Matsuura K."/>
            <person name="Barry K."/>
            <person name="Labutti K."/>
            <person name="Kuo R."/>
            <person name="Ohm R.A."/>
            <person name="Bhattacharya S.S."/>
            <person name="Shirouzu T."/>
            <person name="Yoshinaga Y."/>
            <person name="Martin F.M."/>
            <person name="Grigoriev I.V."/>
            <person name="Hibbett D.S."/>
        </authorList>
    </citation>
    <scope>NUCLEOTIDE SEQUENCE [LARGE SCALE GENOMIC DNA]</scope>
    <source>
        <strain evidence="1 2">CBS 109695</strain>
    </source>
</reference>
<dbReference type="EMBL" id="KV417522">
    <property type="protein sequence ID" value="KZP25140.1"/>
    <property type="molecule type" value="Genomic_DNA"/>
</dbReference>
<gene>
    <name evidence="1" type="ORF">FIBSPDRAFT_393828</name>
</gene>
<evidence type="ECO:0000313" key="2">
    <source>
        <dbReference type="Proteomes" id="UP000076532"/>
    </source>
</evidence>
<proteinExistence type="predicted"/>
<sequence length="170" mass="19590">PLEALRPLWTSLCSQSALEKLALYWINPYPNARTSGRSMFKLPSPNVVHILEDLKQLRVLEVPQPELMFISADFLERFSQLGPAGAPILGPNLQTFLFHHSSYIDFQSFARTLQSRFPPGSEVTLKTVTILYPHCDIVARREMYQKSAWWDQIRDVGINVRLQASYAVWW</sequence>
<dbReference type="Proteomes" id="UP000076532">
    <property type="component" value="Unassembled WGS sequence"/>
</dbReference>
<organism evidence="1 2">
    <name type="scientific">Athelia psychrophila</name>
    <dbReference type="NCBI Taxonomy" id="1759441"/>
    <lineage>
        <taxon>Eukaryota</taxon>
        <taxon>Fungi</taxon>
        <taxon>Dikarya</taxon>
        <taxon>Basidiomycota</taxon>
        <taxon>Agaricomycotina</taxon>
        <taxon>Agaricomycetes</taxon>
        <taxon>Agaricomycetidae</taxon>
        <taxon>Atheliales</taxon>
        <taxon>Atheliaceae</taxon>
        <taxon>Athelia</taxon>
    </lineage>
</organism>
<accession>A0A166NLM4</accession>
<keyword evidence="2" id="KW-1185">Reference proteome</keyword>
<protein>
    <submittedName>
        <fullName evidence="1">Uncharacterized protein</fullName>
    </submittedName>
</protein>